<proteinExistence type="inferred from homology"/>
<dbReference type="Gene3D" id="3.90.25.10">
    <property type="entry name" value="UDP-galactose 4-epimerase, domain 1"/>
    <property type="match status" value="1"/>
</dbReference>
<dbReference type="InterPro" id="IPR036291">
    <property type="entry name" value="NAD(P)-bd_dom_sf"/>
</dbReference>
<feature type="domain" description="NmrA-like" evidence="3">
    <location>
        <begin position="4"/>
        <end position="209"/>
    </location>
</feature>
<dbReference type="EMBL" id="AP024416">
    <property type="protein sequence ID" value="BCR82758.1"/>
    <property type="molecule type" value="Genomic_DNA"/>
</dbReference>
<evidence type="ECO:0000256" key="1">
    <source>
        <dbReference type="ARBA" id="ARBA00006328"/>
    </source>
</evidence>
<dbReference type="PANTHER" id="PTHR42748:SF7">
    <property type="entry name" value="NMRA LIKE REDOX SENSOR 1-RELATED"/>
    <property type="match status" value="1"/>
</dbReference>
<organism evidence="4 5">
    <name type="scientific">Aspergillus chevalieri</name>
    <name type="common">Eurotium chevalieri</name>
    <dbReference type="NCBI Taxonomy" id="182096"/>
    <lineage>
        <taxon>Eukaryota</taxon>
        <taxon>Fungi</taxon>
        <taxon>Dikarya</taxon>
        <taxon>Ascomycota</taxon>
        <taxon>Pezizomycotina</taxon>
        <taxon>Eurotiomycetes</taxon>
        <taxon>Eurotiomycetidae</taxon>
        <taxon>Eurotiales</taxon>
        <taxon>Aspergillaceae</taxon>
        <taxon>Aspergillus</taxon>
        <taxon>Aspergillus subgen. Aspergillus</taxon>
    </lineage>
</organism>
<reference evidence="4" key="2">
    <citation type="submission" date="2021-02" db="EMBL/GenBank/DDBJ databases">
        <title>Aspergillus chevalieri M1 genome sequence.</title>
        <authorList>
            <person name="Kadooka C."/>
            <person name="Mori K."/>
            <person name="Futagami T."/>
        </authorList>
    </citation>
    <scope>NUCLEOTIDE SEQUENCE</scope>
    <source>
        <strain evidence="4">M1</strain>
    </source>
</reference>
<dbReference type="Proteomes" id="UP000637239">
    <property type="component" value="Chromosome 1"/>
</dbReference>
<dbReference type="InterPro" id="IPR051164">
    <property type="entry name" value="NmrA-like_oxidored"/>
</dbReference>
<protein>
    <recommendedName>
        <fullName evidence="3">NmrA-like domain-containing protein</fullName>
    </recommendedName>
</protein>
<dbReference type="Gene3D" id="3.40.50.720">
    <property type="entry name" value="NAD(P)-binding Rossmann-like Domain"/>
    <property type="match status" value="1"/>
</dbReference>
<sequence length="287" mass="31878">MAAVLITGATGKQGGSLIKNLVSRNSPFEILAVTRNKASGSAQRLSRLSPNIRLVEGNLNDPAGIFKNARSLTKNLIWGVFSVQVAIGNSASEEPQGKALVDESLKQDVKFFIYSSVDRGANSFENPTKVPHFINKHNIEHYLVEKTKNTEVQWTILRPTAFYENLVPGFFGKVFMTSFDMALKGKPLQLVATSDIGYFAADAFLKPEAKQVFEANTGQSVPRTFRFLCSMFMASMKDMGYMFKWFHDEGYKANISELKKVHPGLKDFAEWLKTESASLDVAVCEVV</sequence>
<dbReference type="AlphaFoldDB" id="A0A7R7ZHZ7"/>
<dbReference type="SUPFAM" id="SSF51735">
    <property type="entry name" value="NAD(P)-binding Rossmann-fold domains"/>
    <property type="match status" value="1"/>
</dbReference>
<dbReference type="GeneID" id="66977117"/>
<dbReference type="PANTHER" id="PTHR42748">
    <property type="entry name" value="NITROGEN METABOLITE REPRESSION PROTEIN NMRA FAMILY MEMBER"/>
    <property type="match status" value="1"/>
</dbReference>
<accession>A0A7R7ZHZ7</accession>
<evidence type="ECO:0000313" key="5">
    <source>
        <dbReference type="Proteomes" id="UP000637239"/>
    </source>
</evidence>
<dbReference type="InterPro" id="IPR008030">
    <property type="entry name" value="NmrA-like"/>
</dbReference>
<dbReference type="GO" id="GO:0005634">
    <property type="term" value="C:nucleus"/>
    <property type="evidence" value="ECO:0007669"/>
    <property type="project" value="TreeGrafter"/>
</dbReference>
<evidence type="ECO:0000256" key="2">
    <source>
        <dbReference type="ARBA" id="ARBA00022857"/>
    </source>
</evidence>
<name>A0A7R7ZHZ7_ASPCH</name>
<evidence type="ECO:0000313" key="4">
    <source>
        <dbReference type="EMBL" id="BCR82758.1"/>
    </source>
</evidence>
<reference evidence="4" key="1">
    <citation type="submission" date="2021-01" db="EMBL/GenBank/DDBJ databases">
        <authorList>
            <consortium name="Aspergillus chevalieri M1 genome sequencing consortium"/>
            <person name="Kazuki M."/>
            <person name="Futagami T."/>
        </authorList>
    </citation>
    <scope>NUCLEOTIDE SEQUENCE</scope>
    <source>
        <strain evidence="4">M1</strain>
    </source>
</reference>
<dbReference type="KEGG" id="ache:ACHE_10160S"/>
<keyword evidence="2" id="KW-0521">NADP</keyword>
<comment type="similarity">
    <text evidence="1">Belongs to the NmrA-type oxidoreductase family.</text>
</comment>
<evidence type="ECO:0000259" key="3">
    <source>
        <dbReference type="Pfam" id="PF05368"/>
    </source>
</evidence>
<gene>
    <name evidence="4" type="ORF">ACHE_10160S</name>
</gene>
<keyword evidence="5" id="KW-1185">Reference proteome</keyword>
<dbReference type="Pfam" id="PF05368">
    <property type="entry name" value="NmrA"/>
    <property type="match status" value="1"/>
</dbReference>
<dbReference type="RefSeq" id="XP_043131280.1">
    <property type="nucleotide sequence ID" value="XM_043276187.1"/>
</dbReference>